<proteinExistence type="predicted"/>
<dbReference type="InterPro" id="IPR021146">
    <property type="entry name" value="Phage_gp6-like_head-tail"/>
</dbReference>
<accession>A0AAP7KE02</accession>
<protein>
    <recommendedName>
        <fullName evidence="3">Phage gp6-like head-tail connector protein</fullName>
    </recommendedName>
</protein>
<dbReference type="Pfam" id="PF05135">
    <property type="entry name" value="Phage_connect_1"/>
    <property type="match status" value="1"/>
</dbReference>
<organism evidence="1 2">
    <name type="scientific">Pseudomonas monteilii</name>
    <dbReference type="NCBI Taxonomy" id="76759"/>
    <lineage>
        <taxon>Bacteria</taxon>
        <taxon>Pseudomonadati</taxon>
        <taxon>Pseudomonadota</taxon>
        <taxon>Gammaproteobacteria</taxon>
        <taxon>Pseudomonadales</taxon>
        <taxon>Pseudomonadaceae</taxon>
        <taxon>Pseudomonas</taxon>
    </lineage>
</organism>
<gene>
    <name evidence="1" type="ORF">AYJ70_21035</name>
</gene>
<evidence type="ECO:0000313" key="1">
    <source>
        <dbReference type="EMBL" id="OAH45514.1"/>
    </source>
</evidence>
<dbReference type="NCBIfam" id="TIGR01560">
    <property type="entry name" value="put_DNA_pack"/>
    <property type="match status" value="1"/>
</dbReference>
<name>A0AAP7KE02_9PSED</name>
<sequence>MIDLVTVKAHLRVDGDDEDSLIQGYTDAALSTFELWTNRKLIEEGEPLPDPVGNALSFRKSIQQGALLLIGHWYATREAVAVGTIATEMPMATLALWKPHRWVNI</sequence>
<dbReference type="InterPro" id="IPR006450">
    <property type="entry name" value="Phage_HK97_gp6-like"/>
</dbReference>
<evidence type="ECO:0000313" key="2">
    <source>
        <dbReference type="Proteomes" id="UP000077242"/>
    </source>
</evidence>
<reference evidence="2" key="1">
    <citation type="submission" date="2016-02" db="EMBL/GenBank/DDBJ databases">
        <title>Dietzia cinnamea strain CD11_5 genome sequencing and assembly.</title>
        <authorList>
            <person name="Kaur G."/>
            <person name="Nair G.R."/>
            <person name="Mayilraj S."/>
        </authorList>
    </citation>
    <scope>NUCLEOTIDE SEQUENCE [LARGE SCALE GENOMIC DNA]</scope>
    <source>
        <strain evidence="2">CD10_2</strain>
    </source>
</reference>
<dbReference type="Proteomes" id="UP000077242">
    <property type="component" value="Unassembled WGS sequence"/>
</dbReference>
<dbReference type="EMBL" id="LSTU01000060">
    <property type="protein sequence ID" value="OAH45514.1"/>
    <property type="molecule type" value="Genomic_DNA"/>
</dbReference>
<dbReference type="Gene3D" id="1.10.3230.30">
    <property type="entry name" value="Phage gp6-like head-tail connector protein"/>
    <property type="match status" value="1"/>
</dbReference>
<evidence type="ECO:0008006" key="3">
    <source>
        <dbReference type="Google" id="ProtNLM"/>
    </source>
</evidence>
<dbReference type="RefSeq" id="WP_063977534.1">
    <property type="nucleotide sequence ID" value="NZ_JAJSQR010000047.1"/>
</dbReference>
<dbReference type="CDD" id="cd08054">
    <property type="entry name" value="gp6"/>
    <property type="match status" value="1"/>
</dbReference>
<dbReference type="AlphaFoldDB" id="A0AAP7KE02"/>
<comment type="caution">
    <text evidence="1">The sequence shown here is derived from an EMBL/GenBank/DDBJ whole genome shotgun (WGS) entry which is preliminary data.</text>
</comment>